<evidence type="ECO:0000313" key="3">
    <source>
        <dbReference type="Proteomes" id="UP000565441"/>
    </source>
</evidence>
<dbReference type="SUPFAM" id="SSF52047">
    <property type="entry name" value="RNI-like"/>
    <property type="match status" value="1"/>
</dbReference>
<dbReference type="OrthoDB" id="3070253at2759"/>
<gene>
    <name evidence="2" type="ORF">D9615_002700</name>
</gene>
<feature type="compositionally biased region" description="Low complexity" evidence="1">
    <location>
        <begin position="133"/>
        <end position="146"/>
    </location>
</feature>
<proteinExistence type="predicted"/>
<dbReference type="AlphaFoldDB" id="A0A8H5M9U9"/>
<organism evidence="2 3">
    <name type="scientific">Tricholomella constricta</name>
    <dbReference type="NCBI Taxonomy" id="117010"/>
    <lineage>
        <taxon>Eukaryota</taxon>
        <taxon>Fungi</taxon>
        <taxon>Dikarya</taxon>
        <taxon>Basidiomycota</taxon>
        <taxon>Agaricomycotina</taxon>
        <taxon>Agaricomycetes</taxon>
        <taxon>Agaricomycetidae</taxon>
        <taxon>Agaricales</taxon>
        <taxon>Tricholomatineae</taxon>
        <taxon>Lyophyllaceae</taxon>
        <taxon>Tricholomella</taxon>
    </lineage>
</organism>
<dbReference type="Proteomes" id="UP000565441">
    <property type="component" value="Unassembled WGS sequence"/>
</dbReference>
<sequence>MSSRPTPRRPPFTQSSSMVEELASSPIPRLPQELVDHIIDHLYDDPLTLTSCSLVCRQWLPTSRLHLFSKISLKVTPAVASPSELCKRLHRLLTTSPSIISCIRELEVLEGSPLGGQGHGQAQAQSLPQAALAPGAGAAQGATPTPTRTPPPPTSWVLTSRTLPLLLLTLTHLRRLELGAQSTTLHWALLPPSLQHALHHVFSLRSLTFVRLKSWSFTRFADLAGLLACCRNLQGLALACVCVLGEPGAGPFFDPDVPETLALEDHDDDEEEEGVVVPVADEPRKCRLEFLTIEHVGSGPLGHWLLSPRSTLDLRGLRELRIAHFDDVPAIERLLERTGDSLEYFHFKTGILDVYPFDLSMNPNLRSIKLTLEDPPRALLWVQTLLKSLGPSNVLHHIGLEFYTDLKQMLQLPIDPSFPPSPHPHSSNNSNSVSNSNSKGCGGCQWAELDALLLRPELSALQQVEIGLFTLPTSAEYARVREALGGIRARGVLRMYRLGLKNKRSRGQLQVIMPRISRYEST</sequence>
<protein>
    <recommendedName>
        <fullName evidence="4">F-box domain-containing protein</fullName>
    </recommendedName>
</protein>
<name>A0A8H5M9U9_9AGAR</name>
<feature type="region of interest" description="Disordered" evidence="1">
    <location>
        <begin position="1"/>
        <end position="23"/>
    </location>
</feature>
<feature type="compositionally biased region" description="Low complexity" evidence="1">
    <location>
        <begin position="424"/>
        <end position="437"/>
    </location>
</feature>
<dbReference type="Gene3D" id="1.20.1280.50">
    <property type="match status" value="1"/>
</dbReference>
<dbReference type="EMBL" id="JAACJP010000003">
    <property type="protein sequence ID" value="KAF5386064.1"/>
    <property type="molecule type" value="Genomic_DNA"/>
</dbReference>
<dbReference type="InterPro" id="IPR036047">
    <property type="entry name" value="F-box-like_dom_sf"/>
</dbReference>
<reference evidence="2 3" key="1">
    <citation type="journal article" date="2020" name="ISME J.">
        <title>Uncovering the hidden diversity of litter-decomposition mechanisms in mushroom-forming fungi.</title>
        <authorList>
            <person name="Floudas D."/>
            <person name="Bentzer J."/>
            <person name="Ahren D."/>
            <person name="Johansson T."/>
            <person name="Persson P."/>
            <person name="Tunlid A."/>
        </authorList>
    </citation>
    <scope>NUCLEOTIDE SEQUENCE [LARGE SCALE GENOMIC DNA]</scope>
    <source>
        <strain evidence="2 3">CBS 661.87</strain>
    </source>
</reference>
<keyword evidence="3" id="KW-1185">Reference proteome</keyword>
<accession>A0A8H5M9U9</accession>
<feature type="region of interest" description="Disordered" evidence="1">
    <location>
        <begin position="414"/>
        <end position="437"/>
    </location>
</feature>
<feature type="compositionally biased region" description="Low complexity" evidence="1">
    <location>
        <begin position="1"/>
        <end position="17"/>
    </location>
</feature>
<comment type="caution">
    <text evidence="2">The sequence shown here is derived from an EMBL/GenBank/DDBJ whole genome shotgun (WGS) entry which is preliminary data.</text>
</comment>
<evidence type="ECO:0008006" key="4">
    <source>
        <dbReference type="Google" id="ProtNLM"/>
    </source>
</evidence>
<dbReference type="SUPFAM" id="SSF81383">
    <property type="entry name" value="F-box domain"/>
    <property type="match status" value="1"/>
</dbReference>
<evidence type="ECO:0000256" key="1">
    <source>
        <dbReference type="SAM" id="MobiDB-lite"/>
    </source>
</evidence>
<feature type="region of interest" description="Disordered" evidence="1">
    <location>
        <begin position="133"/>
        <end position="154"/>
    </location>
</feature>
<evidence type="ECO:0000313" key="2">
    <source>
        <dbReference type="EMBL" id="KAF5386064.1"/>
    </source>
</evidence>